<dbReference type="GO" id="GO:0005737">
    <property type="term" value="C:cytoplasm"/>
    <property type="evidence" value="ECO:0007669"/>
    <property type="project" value="TreeGrafter"/>
</dbReference>
<dbReference type="GO" id="GO:0006309">
    <property type="term" value="P:apoptotic DNA fragmentation"/>
    <property type="evidence" value="ECO:0007669"/>
    <property type="project" value="TreeGrafter"/>
</dbReference>
<dbReference type="PROSITE" id="PS00517">
    <property type="entry name" value="RNASE_3_1"/>
    <property type="match status" value="1"/>
</dbReference>
<dbReference type="Proteomes" id="UP000784294">
    <property type="component" value="Unassembled WGS sequence"/>
</dbReference>
<dbReference type="GO" id="GO:0004530">
    <property type="term" value="F:deoxyribonuclease I activity"/>
    <property type="evidence" value="ECO:0007669"/>
    <property type="project" value="TreeGrafter"/>
</dbReference>
<name>A0A3S5AYS0_9PLAT</name>
<dbReference type="GO" id="GO:0004525">
    <property type="term" value="F:ribonuclease III activity"/>
    <property type="evidence" value="ECO:0007669"/>
    <property type="project" value="InterPro"/>
</dbReference>
<dbReference type="GO" id="GO:0005634">
    <property type="term" value="C:nucleus"/>
    <property type="evidence" value="ECO:0007669"/>
    <property type="project" value="TreeGrafter"/>
</dbReference>
<dbReference type="GO" id="GO:0031054">
    <property type="term" value="P:pre-miRNA processing"/>
    <property type="evidence" value="ECO:0007669"/>
    <property type="project" value="TreeGrafter"/>
</dbReference>
<dbReference type="PANTHER" id="PTHR14950:SF37">
    <property type="entry name" value="ENDORIBONUCLEASE DICER"/>
    <property type="match status" value="1"/>
</dbReference>
<evidence type="ECO:0000313" key="3">
    <source>
        <dbReference type="EMBL" id="VEL35616.1"/>
    </source>
</evidence>
<accession>A0A3S5AYS0</accession>
<dbReference type="Gene3D" id="1.10.1520.10">
    <property type="entry name" value="Ribonuclease III domain"/>
    <property type="match status" value="1"/>
</dbReference>
<dbReference type="InterPro" id="IPR036389">
    <property type="entry name" value="RNase_III_sf"/>
</dbReference>
<protein>
    <recommendedName>
        <fullName evidence="2">RNase III domain-containing protein</fullName>
    </recommendedName>
</protein>
<organism evidence="3 4">
    <name type="scientific">Protopolystoma xenopodis</name>
    <dbReference type="NCBI Taxonomy" id="117903"/>
    <lineage>
        <taxon>Eukaryota</taxon>
        <taxon>Metazoa</taxon>
        <taxon>Spiralia</taxon>
        <taxon>Lophotrochozoa</taxon>
        <taxon>Platyhelminthes</taxon>
        <taxon>Monogenea</taxon>
        <taxon>Polyopisthocotylea</taxon>
        <taxon>Polystomatidea</taxon>
        <taxon>Polystomatidae</taxon>
        <taxon>Protopolystoma</taxon>
    </lineage>
</organism>
<comment type="caution">
    <text evidence="3">The sequence shown here is derived from an EMBL/GenBank/DDBJ whole genome shotgun (WGS) entry which is preliminary data.</text>
</comment>
<dbReference type="SMART" id="SM00535">
    <property type="entry name" value="RIBOc"/>
    <property type="match status" value="1"/>
</dbReference>
<dbReference type="PANTHER" id="PTHR14950">
    <property type="entry name" value="DICER-RELATED"/>
    <property type="match status" value="1"/>
</dbReference>
<gene>
    <name evidence="3" type="ORF">PXEA_LOCUS29056</name>
</gene>
<dbReference type="EMBL" id="CAAALY010250242">
    <property type="protein sequence ID" value="VEL35616.1"/>
    <property type="molecule type" value="Genomic_DNA"/>
</dbReference>
<proteinExistence type="predicted"/>
<dbReference type="GO" id="GO:0003723">
    <property type="term" value="F:RNA binding"/>
    <property type="evidence" value="ECO:0007669"/>
    <property type="project" value="TreeGrafter"/>
</dbReference>
<evidence type="ECO:0000313" key="4">
    <source>
        <dbReference type="Proteomes" id="UP000784294"/>
    </source>
</evidence>
<dbReference type="GO" id="GO:0030422">
    <property type="term" value="P:siRNA processing"/>
    <property type="evidence" value="ECO:0007669"/>
    <property type="project" value="TreeGrafter"/>
</dbReference>
<reference evidence="3" key="1">
    <citation type="submission" date="2018-11" db="EMBL/GenBank/DDBJ databases">
        <authorList>
            <consortium name="Pathogen Informatics"/>
        </authorList>
    </citation>
    <scope>NUCLEOTIDE SEQUENCE</scope>
</reference>
<dbReference type="OrthoDB" id="2392202at2759"/>
<dbReference type="GO" id="GO:0070578">
    <property type="term" value="C:RISC-loading complex"/>
    <property type="evidence" value="ECO:0007669"/>
    <property type="project" value="TreeGrafter"/>
</dbReference>
<dbReference type="Pfam" id="PF00636">
    <property type="entry name" value="Ribonuclease_3"/>
    <property type="match status" value="1"/>
</dbReference>
<dbReference type="AlphaFoldDB" id="A0A3S5AYS0"/>
<evidence type="ECO:0000259" key="2">
    <source>
        <dbReference type="PROSITE" id="PS50142"/>
    </source>
</evidence>
<sequence length="329" mass="37095">MIQKAFTHPSYHHLGKGPSIFSVTNSVSGGDLIYYTTYNRLHAGPTVETDCYQRLEFLGDAVLDYVITRFLYEDAQHHSPGILTDLRSALVNNNIFAALAVRIGLHRYLRASSPHLFAAIDAFVHYQKEVANDDLDFITNEEMGFHCFDKATASKKPELTTSYGNPPSDHHVFDEPIPISTVHSNAYFPLNSMDSSKSSVPYSCSDTSLEFTTHPSIRPDKNLPRISHGNISKTVGHIVSQDLGNVEKKGWGEIQTQELQEDRFGTGEQSDDRVIINTDDLTEASGAMERRKTAEEAKRLTRDFLPPETGHLDNEFRVERVFLIRYIQF</sequence>
<feature type="domain" description="RNase III" evidence="2">
    <location>
        <begin position="42"/>
        <end position="136"/>
    </location>
</feature>
<evidence type="ECO:0000256" key="1">
    <source>
        <dbReference type="ARBA" id="ARBA00022801"/>
    </source>
</evidence>
<keyword evidence="4" id="KW-1185">Reference proteome</keyword>
<dbReference type="SUPFAM" id="SSF69065">
    <property type="entry name" value="RNase III domain-like"/>
    <property type="match status" value="1"/>
</dbReference>
<dbReference type="InterPro" id="IPR000999">
    <property type="entry name" value="RNase_III_dom"/>
</dbReference>
<keyword evidence="1" id="KW-0378">Hydrolase</keyword>
<dbReference type="CDD" id="cd00593">
    <property type="entry name" value="RIBOc"/>
    <property type="match status" value="1"/>
</dbReference>
<dbReference type="PROSITE" id="PS50142">
    <property type="entry name" value="RNASE_3_2"/>
    <property type="match status" value="1"/>
</dbReference>